<comment type="caution">
    <text evidence="2">The sequence shown here is derived from an EMBL/GenBank/DDBJ whole genome shotgun (WGS) entry which is preliminary data.</text>
</comment>
<accession>A0AAV4MC72</accession>
<keyword evidence="1" id="KW-0812">Transmembrane</keyword>
<dbReference type="AlphaFoldDB" id="A0AAV4MC72"/>
<evidence type="ECO:0008006" key="4">
    <source>
        <dbReference type="Google" id="ProtNLM"/>
    </source>
</evidence>
<feature type="transmembrane region" description="Helical" evidence="1">
    <location>
        <begin position="47"/>
        <end position="72"/>
    </location>
</feature>
<keyword evidence="3" id="KW-1185">Reference proteome</keyword>
<dbReference type="Proteomes" id="UP001054837">
    <property type="component" value="Unassembled WGS sequence"/>
</dbReference>
<evidence type="ECO:0000313" key="2">
    <source>
        <dbReference type="EMBL" id="GIX69011.1"/>
    </source>
</evidence>
<dbReference type="EMBL" id="BPLQ01000226">
    <property type="protein sequence ID" value="GIX69011.1"/>
    <property type="molecule type" value="Genomic_DNA"/>
</dbReference>
<evidence type="ECO:0000313" key="3">
    <source>
        <dbReference type="Proteomes" id="UP001054837"/>
    </source>
</evidence>
<sequence>MSAIHHWRVLAIVQRCQKAILALQKKKREKILIESNSSSSISTVNTYLPGAFLSLFFPFAGSFVITSSGLLFHRLRTEKNSVKGNKEEEKNWRWIAISPKEMPNKKINHRVRNIRNM</sequence>
<protein>
    <recommendedName>
        <fullName evidence="4">Transmembrane protein</fullName>
    </recommendedName>
</protein>
<reference evidence="2 3" key="1">
    <citation type="submission" date="2021-06" db="EMBL/GenBank/DDBJ databases">
        <title>Caerostris darwini draft genome.</title>
        <authorList>
            <person name="Kono N."/>
            <person name="Arakawa K."/>
        </authorList>
    </citation>
    <scope>NUCLEOTIDE SEQUENCE [LARGE SCALE GENOMIC DNA]</scope>
</reference>
<keyword evidence="1" id="KW-0472">Membrane</keyword>
<proteinExistence type="predicted"/>
<gene>
    <name evidence="2" type="ORF">CDAR_315881</name>
</gene>
<name>A0AAV4MC72_9ARAC</name>
<organism evidence="2 3">
    <name type="scientific">Caerostris darwini</name>
    <dbReference type="NCBI Taxonomy" id="1538125"/>
    <lineage>
        <taxon>Eukaryota</taxon>
        <taxon>Metazoa</taxon>
        <taxon>Ecdysozoa</taxon>
        <taxon>Arthropoda</taxon>
        <taxon>Chelicerata</taxon>
        <taxon>Arachnida</taxon>
        <taxon>Araneae</taxon>
        <taxon>Araneomorphae</taxon>
        <taxon>Entelegynae</taxon>
        <taxon>Araneoidea</taxon>
        <taxon>Araneidae</taxon>
        <taxon>Caerostris</taxon>
    </lineage>
</organism>
<keyword evidence="1" id="KW-1133">Transmembrane helix</keyword>
<evidence type="ECO:0000256" key="1">
    <source>
        <dbReference type="SAM" id="Phobius"/>
    </source>
</evidence>